<keyword evidence="3" id="KW-0808">Transferase</keyword>
<sequence>MKKFLLNTSIFVIPFILLYSFNVYYYDQRDEDGDLARMGYFYSNPSPKSLINSQYNLSKQYRLLSETNLTSKESFDVITIGDSFSEQDDFGYKNFLANKGLSVLHIDRFISGSNPLQSLVGLMNSGLFDIIHPKYIVLQSIERDINDRTKNIDFEDSIDLKQLSRKVKNHKSEAPNYNLQFFSDATLKMPLNNLQYLFADKPFFSNTYKVSTNSENLFTNNPDNLLFYKRDLQKLNAKNDSLRTLNSIKVLDKLSNLLAQIDIELIVIISPDKYDLYYPYIEDQSRFTPPVFFSIYEDAEKSYKNVDTYRLLSSRLGVEKDIYYYDDTHWSPVGANIIADEIYDLMIRNEGSK</sequence>
<evidence type="ECO:0000256" key="5">
    <source>
        <dbReference type="ARBA" id="ARBA00022764"/>
    </source>
</evidence>
<evidence type="ECO:0000256" key="4">
    <source>
        <dbReference type="ARBA" id="ARBA00022729"/>
    </source>
</evidence>
<keyword evidence="4" id="KW-0732">Signal</keyword>
<keyword evidence="5" id="KW-0574">Periplasm</keyword>
<gene>
    <name evidence="9" type="ORF">GCM10010993_01880</name>
</gene>
<dbReference type="RefSeq" id="WP_188438695.1">
    <property type="nucleotide sequence ID" value="NZ_BMFD01000001.1"/>
</dbReference>
<evidence type="ECO:0000256" key="6">
    <source>
        <dbReference type="ARBA" id="ARBA00022841"/>
    </source>
</evidence>
<organism evidence="9 10">
    <name type="scientific">Belliella aquatica</name>
    <dbReference type="NCBI Taxonomy" id="1323734"/>
    <lineage>
        <taxon>Bacteria</taxon>
        <taxon>Pseudomonadati</taxon>
        <taxon>Bacteroidota</taxon>
        <taxon>Cytophagia</taxon>
        <taxon>Cytophagales</taxon>
        <taxon>Cyclobacteriaceae</taxon>
        <taxon>Belliella</taxon>
    </lineage>
</organism>
<proteinExistence type="predicted"/>
<evidence type="ECO:0000256" key="7">
    <source>
        <dbReference type="SAM" id="Phobius"/>
    </source>
</evidence>
<evidence type="ECO:0000313" key="9">
    <source>
        <dbReference type="EMBL" id="GGC26469.1"/>
    </source>
</evidence>
<evidence type="ECO:0000259" key="8">
    <source>
        <dbReference type="Pfam" id="PF16822"/>
    </source>
</evidence>
<evidence type="ECO:0000256" key="2">
    <source>
        <dbReference type="ARBA" id="ARBA00005182"/>
    </source>
</evidence>
<dbReference type="EMBL" id="BMFD01000001">
    <property type="protein sequence ID" value="GGC26469.1"/>
    <property type="molecule type" value="Genomic_DNA"/>
</dbReference>
<protein>
    <recommendedName>
        <fullName evidence="8">AlgX/AlgJ SGNH hydrolase-like domain-containing protein</fullName>
    </recommendedName>
</protein>
<feature type="transmembrane region" description="Helical" evidence="7">
    <location>
        <begin position="5"/>
        <end position="26"/>
    </location>
</feature>
<name>A0ABQ1LTG3_9BACT</name>
<keyword evidence="6" id="KW-0016">Alginate biosynthesis</keyword>
<dbReference type="InterPro" id="IPR031811">
    <property type="entry name" value="ALGX/ALGJ_SGNH-like"/>
</dbReference>
<evidence type="ECO:0000313" key="10">
    <source>
        <dbReference type="Proteomes" id="UP000635885"/>
    </source>
</evidence>
<keyword evidence="7" id="KW-0812">Transmembrane</keyword>
<keyword evidence="7" id="KW-1133">Transmembrane helix</keyword>
<comment type="subcellular location">
    <subcellularLocation>
        <location evidence="1">Periplasm</location>
    </subcellularLocation>
</comment>
<comment type="pathway">
    <text evidence="2">Glycan biosynthesis; alginate biosynthesis.</text>
</comment>
<feature type="domain" description="AlgX/AlgJ SGNH hydrolase-like" evidence="8">
    <location>
        <begin position="226"/>
        <end position="344"/>
    </location>
</feature>
<dbReference type="SUPFAM" id="SSF52266">
    <property type="entry name" value="SGNH hydrolase"/>
    <property type="match status" value="1"/>
</dbReference>
<evidence type="ECO:0000256" key="1">
    <source>
        <dbReference type="ARBA" id="ARBA00004418"/>
    </source>
</evidence>
<comment type="caution">
    <text evidence="9">The sequence shown here is derived from an EMBL/GenBank/DDBJ whole genome shotgun (WGS) entry which is preliminary data.</text>
</comment>
<reference evidence="10" key="1">
    <citation type="journal article" date="2019" name="Int. J. Syst. Evol. Microbiol.">
        <title>The Global Catalogue of Microorganisms (GCM) 10K type strain sequencing project: providing services to taxonomists for standard genome sequencing and annotation.</title>
        <authorList>
            <consortium name="The Broad Institute Genomics Platform"/>
            <consortium name="The Broad Institute Genome Sequencing Center for Infectious Disease"/>
            <person name="Wu L."/>
            <person name="Ma J."/>
        </authorList>
    </citation>
    <scope>NUCLEOTIDE SEQUENCE [LARGE SCALE GENOMIC DNA]</scope>
    <source>
        <strain evidence="10">CGMCC 1.12479</strain>
    </source>
</reference>
<keyword evidence="10" id="KW-1185">Reference proteome</keyword>
<dbReference type="Proteomes" id="UP000635885">
    <property type="component" value="Unassembled WGS sequence"/>
</dbReference>
<accession>A0ABQ1LTG3</accession>
<keyword evidence="7" id="KW-0472">Membrane</keyword>
<dbReference type="Pfam" id="PF16822">
    <property type="entry name" value="ALGX"/>
    <property type="match status" value="1"/>
</dbReference>
<evidence type="ECO:0000256" key="3">
    <source>
        <dbReference type="ARBA" id="ARBA00022679"/>
    </source>
</evidence>